<comment type="similarity">
    <text evidence="2 4">Belongs to the UDP-N-acetylglucosamine 2-epimerase family.</text>
</comment>
<dbReference type="CDD" id="cd03786">
    <property type="entry name" value="GTB_UDP-GlcNAc_2-Epimerase"/>
    <property type="match status" value="1"/>
</dbReference>
<dbReference type="EMBL" id="JAACAK010000067">
    <property type="protein sequence ID" value="NIR75248.1"/>
    <property type="molecule type" value="Genomic_DNA"/>
</dbReference>
<dbReference type="GO" id="GO:0008761">
    <property type="term" value="F:UDP-N-acetylglucosamine 2-epimerase activity"/>
    <property type="evidence" value="ECO:0007669"/>
    <property type="project" value="UniProtKB-EC"/>
</dbReference>
<dbReference type="InterPro" id="IPR003331">
    <property type="entry name" value="UDP_GlcNAc_Epimerase_2_dom"/>
</dbReference>
<reference evidence="6 7" key="1">
    <citation type="submission" date="2020-01" db="EMBL/GenBank/DDBJ databases">
        <title>Genomes assembled from Gulf of Kutch pelagic sediment metagenomes.</title>
        <authorList>
            <person name="Chandrashekar M."/>
            <person name="Mahajan M.S."/>
            <person name="Dave K.J."/>
            <person name="Vatsa P."/>
            <person name="Nathani N.M."/>
        </authorList>
    </citation>
    <scope>NUCLEOTIDE SEQUENCE [LARGE SCALE GENOMIC DNA]</scope>
    <source>
        <strain evidence="6">KS3-K002</strain>
    </source>
</reference>
<evidence type="ECO:0000256" key="2">
    <source>
        <dbReference type="ARBA" id="ARBA00038209"/>
    </source>
</evidence>
<name>A0AAE4Z7T4_9BACT</name>
<keyword evidence="1 4" id="KW-0413">Isomerase</keyword>
<accession>A0AAE4Z7T4</accession>
<dbReference type="Pfam" id="PF02350">
    <property type="entry name" value="Epimerase_2"/>
    <property type="match status" value="1"/>
</dbReference>
<dbReference type="NCBIfam" id="TIGR00236">
    <property type="entry name" value="wecB"/>
    <property type="match status" value="1"/>
</dbReference>
<evidence type="ECO:0000313" key="6">
    <source>
        <dbReference type="EMBL" id="NIR75248.1"/>
    </source>
</evidence>
<protein>
    <recommendedName>
        <fullName evidence="3">UDP-N-acetylglucosamine 2-epimerase (non-hydrolyzing)</fullName>
        <ecNumber evidence="3">5.1.3.14</ecNumber>
    </recommendedName>
</protein>
<evidence type="ECO:0000256" key="4">
    <source>
        <dbReference type="RuleBase" id="RU003513"/>
    </source>
</evidence>
<evidence type="ECO:0000256" key="1">
    <source>
        <dbReference type="ARBA" id="ARBA00023235"/>
    </source>
</evidence>
<dbReference type="PANTHER" id="PTHR43174">
    <property type="entry name" value="UDP-N-ACETYLGLUCOSAMINE 2-EPIMERASE"/>
    <property type="match status" value="1"/>
</dbReference>
<evidence type="ECO:0000259" key="5">
    <source>
        <dbReference type="Pfam" id="PF02350"/>
    </source>
</evidence>
<evidence type="ECO:0000313" key="7">
    <source>
        <dbReference type="Proteomes" id="UP000702544"/>
    </source>
</evidence>
<feature type="domain" description="UDP-N-acetylglucosamine 2-epimerase" evidence="5">
    <location>
        <begin position="31"/>
        <end position="369"/>
    </location>
</feature>
<proteinExistence type="inferred from homology"/>
<dbReference type="Gene3D" id="3.40.50.2000">
    <property type="entry name" value="Glycogen Phosphorylase B"/>
    <property type="match status" value="2"/>
</dbReference>
<comment type="caution">
    <text evidence="6">The sequence shown here is derived from an EMBL/GenBank/DDBJ whole genome shotgun (WGS) entry which is preliminary data.</text>
</comment>
<organism evidence="6 7">
    <name type="scientific">Candidatus Kutchimonas denitrificans</name>
    <dbReference type="NCBI Taxonomy" id="3056748"/>
    <lineage>
        <taxon>Bacteria</taxon>
        <taxon>Pseudomonadati</taxon>
        <taxon>Gemmatimonadota</taxon>
        <taxon>Gemmatimonadia</taxon>
        <taxon>Candidatus Palauibacterales</taxon>
        <taxon>Candidatus Palauibacteraceae</taxon>
        <taxon>Candidatus Kutchimonas</taxon>
    </lineage>
</organism>
<dbReference type="EC" id="5.1.3.14" evidence="3"/>
<dbReference type="InterPro" id="IPR029767">
    <property type="entry name" value="WecB-like"/>
</dbReference>
<dbReference type="PANTHER" id="PTHR43174:SF2">
    <property type="entry name" value="UDP-N-ACETYLGLUCOSAMINE 2-EPIMERASE"/>
    <property type="match status" value="1"/>
</dbReference>
<sequence length="384" mass="41884">MPDTPVVLILFGTRPEAIKLAPVFRALAGRSEAVELRVVSTGQHDELLEDALGSFDMEVEESLAIMRPDQDLYDIGVGCLEGLRATLRRVKPDVVVVEGDTATVFFGALAGFYEGAEVAHVEAGLRSGDRRAPFPEEIYRRLTDVLTDHYFAPTAGAKRNLLREGVAAERVNVTGNTVIDAVQALAGQRRPIDNAELKRCIESGRRLVLITAHRRESFGEPIREAFGALRTLAEEHPDDLFVYPVHPNPNVRQPAQEMLGGVSNVRLLEPLSYSDLVQVLSAAWITITDSGGIQEEAPSFGVPVLVMREVTERPEGVELGVAELVGTSRDRILERGGALLDDDGERARMATAGNPYGDGQAGARIADILLHRILGTRRLTEDWA</sequence>
<dbReference type="SUPFAM" id="SSF53756">
    <property type="entry name" value="UDP-Glycosyltransferase/glycogen phosphorylase"/>
    <property type="match status" value="1"/>
</dbReference>
<gene>
    <name evidence="6" type="ORF">GWO12_09065</name>
</gene>
<evidence type="ECO:0000256" key="3">
    <source>
        <dbReference type="ARBA" id="ARBA00038858"/>
    </source>
</evidence>
<dbReference type="Proteomes" id="UP000702544">
    <property type="component" value="Unassembled WGS sequence"/>
</dbReference>
<dbReference type="AlphaFoldDB" id="A0AAE4Z7T4"/>